<evidence type="ECO:0000256" key="2">
    <source>
        <dbReference type="SAM" id="SignalP"/>
    </source>
</evidence>
<dbReference type="Gene3D" id="2.20.110.10">
    <property type="entry name" value="Histone H3 K4-specific methyltransferase SET7/9 N-terminal domain"/>
    <property type="match status" value="1"/>
</dbReference>
<keyword evidence="2" id="KW-0732">Signal</keyword>
<dbReference type="InterPro" id="IPR001096">
    <property type="entry name" value="Peptidase_C13"/>
</dbReference>
<dbReference type="SUPFAM" id="SSF82185">
    <property type="entry name" value="Histone H3 K4-specific methyltransferase SET7/9 N-terminal domain"/>
    <property type="match status" value="1"/>
</dbReference>
<dbReference type="InterPro" id="IPR003409">
    <property type="entry name" value="MORN"/>
</dbReference>
<dbReference type="PANTHER" id="PTHR43215">
    <property type="entry name" value="RADIAL SPOKE HEAD 1 HOMOLOG"/>
    <property type="match status" value="1"/>
</dbReference>
<protein>
    <recommendedName>
        <fullName evidence="5">Peptidase C13</fullName>
    </recommendedName>
</protein>
<sequence length="459" mass="51053">MPLVLSRVVRATLSLIAVVLLTACDPPPLLPPDARLPDGSTYTGALQEGLFHGQGAQEFASGLLYQGQFREGYWHGQGELESPAGWRYEGEFRQGLMAGQGVWEDKQSRYEGAFADDNFNGRGRYEVNGSVYEAAFADGMPVEGKHITDYGIYEGEFRDWYYHGEGTYSYPDTPEGSGALSGVWEYGELVDADESAPADSPAPLTETILAEDRQRLDEQIDSLAAETPGVSDAYFLAVGGDGTESVFMRDIQVARAGLQEQFDVTNRAIMLLNHRDYATYPLATRPSIATALQALDERLNPEEDVLVVHLVSHGGKDGQLLLRQPGIDLPGLSPQDFAEMLNRLNVRRKVLVVSACYSGQWIDPLKDAHTLILTSARSDRTSFGCGDDSEMTWFTKAVYQSVGLSFDDPDAMFEQINEQVREWEEEIGMDEDSWSYPQFWLGEDLRAWWGLRTPGHHRP</sequence>
<keyword evidence="1" id="KW-0677">Repeat</keyword>
<accession>A0ABQ1NTQ7</accession>
<proteinExistence type="predicted"/>
<feature type="chain" id="PRO_5047478240" description="Peptidase C13" evidence="2">
    <location>
        <begin position="24"/>
        <end position="459"/>
    </location>
</feature>
<dbReference type="Pfam" id="PF01650">
    <property type="entry name" value="Peptidase_C13"/>
    <property type="match status" value="1"/>
</dbReference>
<name>A0ABQ1NTQ7_9GAMM</name>
<dbReference type="SUPFAM" id="SSF52129">
    <property type="entry name" value="Caspase-like"/>
    <property type="match status" value="1"/>
</dbReference>
<evidence type="ECO:0000313" key="3">
    <source>
        <dbReference type="EMBL" id="GGC84306.1"/>
    </source>
</evidence>
<dbReference type="Pfam" id="PF02493">
    <property type="entry name" value="MORN"/>
    <property type="match status" value="5"/>
</dbReference>
<dbReference type="Gene3D" id="3.40.50.1460">
    <property type="match status" value="1"/>
</dbReference>
<reference evidence="4" key="1">
    <citation type="journal article" date="2019" name="Int. J. Syst. Evol. Microbiol.">
        <title>The Global Catalogue of Microorganisms (GCM) 10K type strain sequencing project: providing services to taxonomists for standard genome sequencing and annotation.</title>
        <authorList>
            <consortium name="The Broad Institute Genomics Platform"/>
            <consortium name="The Broad Institute Genome Sequencing Center for Infectious Disease"/>
            <person name="Wu L."/>
            <person name="Ma J."/>
        </authorList>
    </citation>
    <scope>NUCLEOTIDE SEQUENCE [LARGE SCALE GENOMIC DNA]</scope>
    <source>
        <strain evidence="4">CGMCC 1.12482</strain>
    </source>
</reference>
<dbReference type="Proteomes" id="UP000638188">
    <property type="component" value="Unassembled WGS sequence"/>
</dbReference>
<gene>
    <name evidence="3" type="ORF">GCM10007418_00180</name>
</gene>
<evidence type="ECO:0000256" key="1">
    <source>
        <dbReference type="ARBA" id="ARBA00022737"/>
    </source>
</evidence>
<dbReference type="PROSITE" id="PS51257">
    <property type="entry name" value="PROKAR_LIPOPROTEIN"/>
    <property type="match status" value="1"/>
</dbReference>
<feature type="signal peptide" evidence="2">
    <location>
        <begin position="1"/>
        <end position="23"/>
    </location>
</feature>
<keyword evidence="4" id="KW-1185">Reference proteome</keyword>
<comment type="caution">
    <text evidence="3">The sequence shown here is derived from an EMBL/GenBank/DDBJ whole genome shotgun (WGS) entry which is preliminary data.</text>
</comment>
<dbReference type="PANTHER" id="PTHR43215:SF14">
    <property type="entry name" value="RADIAL SPOKE HEAD 1 HOMOLOG"/>
    <property type="match status" value="1"/>
</dbReference>
<dbReference type="InterPro" id="IPR029030">
    <property type="entry name" value="Caspase-like_dom_sf"/>
</dbReference>
<dbReference type="RefSeq" id="WP_150277857.1">
    <property type="nucleotide sequence ID" value="NZ_BMFF01000001.1"/>
</dbReference>
<dbReference type="SMART" id="SM00698">
    <property type="entry name" value="MORN"/>
    <property type="match status" value="5"/>
</dbReference>
<dbReference type="EMBL" id="BMFF01000001">
    <property type="protein sequence ID" value="GGC84306.1"/>
    <property type="molecule type" value="Genomic_DNA"/>
</dbReference>
<evidence type="ECO:0008006" key="5">
    <source>
        <dbReference type="Google" id="ProtNLM"/>
    </source>
</evidence>
<evidence type="ECO:0000313" key="4">
    <source>
        <dbReference type="Proteomes" id="UP000638188"/>
    </source>
</evidence>
<organism evidence="3 4">
    <name type="scientific">Halopseudomonas salina</name>
    <dbReference type="NCBI Taxonomy" id="1323744"/>
    <lineage>
        <taxon>Bacteria</taxon>
        <taxon>Pseudomonadati</taxon>
        <taxon>Pseudomonadota</taxon>
        <taxon>Gammaproteobacteria</taxon>
        <taxon>Pseudomonadales</taxon>
        <taxon>Pseudomonadaceae</taxon>
        <taxon>Halopseudomonas</taxon>
    </lineage>
</organism>